<evidence type="ECO:0000256" key="1">
    <source>
        <dbReference type="SAM" id="Phobius"/>
    </source>
</evidence>
<dbReference type="AlphaFoldDB" id="A0A1C3JQA2"/>
<keyword evidence="1" id="KW-0812">Transmembrane</keyword>
<name>A0A1C3JQA2_9GAMM</name>
<organism evidence="2 5">
    <name type="scientific">Marinomonas gallaica</name>
    <dbReference type="NCBI Taxonomy" id="1806667"/>
    <lineage>
        <taxon>Bacteria</taxon>
        <taxon>Pseudomonadati</taxon>
        <taxon>Pseudomonadota</taxon>
        <taxon>Gammaproteobacteria</taxon>
        <taxon>Oceanospirillales</taxon>
        <taxon>Oceanospirillaceae</taxon>
        <taxon>Marinomonas</taxon>
    </lineage>
</organism>
<dbReference type="Proteomes" id="UP000092871">
    <property type="component" value="Unassembled WGS sequence"/>
</dbReference>
<sequence length="196" mass="21671">MDILRTLLIFAHLLVFAFAITNLFQSDIKLLSTRINTSQLKELGRQMKLLLFVLAVTGAGIVYIDTAFSLEAILSSDKLMAKMVCVGVLIVNAFILHNIVFKKMEKSALRNSEMAFMMVSGAISTCSWTFAGFLGIAKALSNYFSFSHFLYLYGSCLLAAIVLAMILLPTVRRNWQIANAHMSQDGRSSDVEASVI</sequence>
<dbReference type="EMBL" id="FLRA01000011">
    <property type="protein sequence ID" value="SBT17398.1"/>
    <property type="molecule type" value="Genomic_DNA"/>
</dbReference>
<feature type="transmembrane region" description="Helical" evidence="1">
    <location>
        <begin position="6"/>
        <end position="24"/>
    </location>
</feature>
<dbReference type="OrthoDB" id="6890349at2"/>
<reference evidence="3 4" key="1">
    <citation type="submission" date="2016-06" db="EMBL/GenBank/DDBJ databases">
        <authorList>
            <person name="Rodrigo-Torres L."/>
            <person name="Arahal D.R."/>
        </authorList>
    </citation>
    <scope>NUCLEOTIDE SEQUENCE [LARGE SCALE GENOMIC DNA]</scope>
    <source>
        <strain evidence="3 4">CECT 5116</strain>
    </source>
</reference>
<reference evidence="2 5" key="2">
    <citation type="submission" date="2016-06" db="EMBL/GenBank/DDBJ databases">
        <authorList>
            <person name="Kjaerup R.B."/>
            <person name="Dalgaard T.S."/>
            <person name="Juul-Madsen H.R."/>
        </authorList>
    </citation>
    <scope>NUCLEOTIDE SEQUENCE [LARGE SCALE GENOMIC DNA]</scope>
    <source>
        <strain evidence="2 5">CECT 5115</strain>
    </source>
</reference>
<keyword evidence="1" id="KW-0472">Membrane</keyword>
<dbReference type="EMBL" id="FLRB01000002">
    <property type="protein sequence ID" value="SBT19590.1"/>
    <property type="molecule type" value="Genomic_DNA"/>
</dbReference>
<keyword evidence="1" id="KW-1133">Transmembrane helix</keyword>
<gene>
    <name evidence="2" type="ORF">MGA5115_01509</name>
    <name evidence="3" type="ORF">MGA5116_00163</name>
</gene>
<feature type="transmembrane region" description="Helical" evidence="1">
    <location>
        <begin position="80"/>
        <end position="101"/>
    </location>
</feature>
<evidence type="ECO:0000313" key="4">
    <source>
        <dbReference type="Proteomes" id="UP000092840"/>
    </source>
</evidence>
<evidence type="ECO:0000313" key="5">
    <source>
        <dbReference type="Proteomes" id="UP000092871"/>
    </source>
</evidence>
<evidence type="ECO:0000313" key="2">
    <source>
        <dbReference type="EMBL" id="SBT17398.1"/>
    </source>
</evidence>
<accession>A0A1C3JQA2</accession>
<dbReference type="Proteomes" id="UP000092840">
    <property type="component" value="Unassembled WGS sequence"/>
</dbReference>
<feature type="transmembrane region" description="Helical" evidence="1">
    <location>
        <begin position="149"/>
        <end position="168"/>
    </location>
</feature>
<proteinExistence type="predicted"/>
<protein>
    <submittedName>
        <fullName evidence="2">Uncharacterized protein</fullName>
    </submittedName>
</protein>
<keyword evidence="4" id="KW-1185">Reference proteome</keyword>
<feature type="transmembrane region" description="Helical" evidence="1">
    <location>
        <begin position="49"/>
        <end position="68"/>
    </location>
</feature>
<evidence type="ECO:0000313" key="3">
    <source>
        <dbReference type="EMBL" id="SBT19590.1"/>
    </source>
</evidence>
<dbReference type="RefSeq" id="WP_067034283.1">
    <property type="nucleotide sequence ID" value="NZ_FLRA01000011.1"/>
</dbReference>
<feature type="transmembrane region" description="Helical" evidence="1">
    <location>
        <begin position="113"/>
        <end position="137"/>
    </location>
</feature>